<dbReference type="AlphaFoldDB" id="A0AAD7V6Y3"/>
<dbReference type="EMBL" id="JARTCD010000015">
    <property type="protein sequence ID" value="KAJ8660089.1"/>
    <property type="molecule type" value="Genomic_DNA"/>
</dbReference>
<dbReference type="Proteomes" id="UP001234581">
    <property type="component" value="Unassembled WGS sequence"/>
</dbReference>
<gene>
    <name evidence="7" type="ORF">O0I10_004318</name>
</gene>
<dbReference type="RefSeq" id="XP_058345002.1">
    <property type="nucleotide sequence ID" value="XM_058484377.1"/>
</dbReference>
<keyword evidence="4" id="KW-0539">Nucleus</keyword>
<feature type="domain" description="Zn(2)-C6 fungal-type" evidence="6">
    <location>
        <begin position="9"/>
        <end position="39"/>
    </location>
</feature>
<dbReference type="Pfam" id="PF00172">
    <property type="entry name" value="Zn_clus"/>
    <property type="match status" value="1"/>
</dbReference>
<keyword evidence="8" id="KW-1185">Reference proteome</keyword>
<dbReference type="SUPFAM" id="SSF57701">
    <property type="entry name" value="Zn2/Cys6 DNA-binding domain"/>
    <property type="match status" value="1"/>
</dbReference>
<dbReference type="GO" id="GO:0005634">
    <property type="term" value="C:nucleus"/>
    <property type="evidence" value="ECO:0007669"/>
    <property type="project" value="UniProtKB-SubCell"/>
</dbReference>
<feature type="region of interest" description="Disordered" evidence="5">
    <location>
        <begin position="632"/>
        <end position="655"/>
    </location>
</feature>
<dbReference type="CDD" id="cd12148">
    <property type="entry name" value="fungal_TF_MHR"/>
    <property type="match status" value="1"/>
</dbReference>
<dbReference type="SMART" id="SM00906">
    <property type="entry name" value="Fungal_trans"/>
    <property type="match status" value="1"/>
</dbReference>
<proteinExistence type="predicted"/>
<dbReference type="InterPro" id="IPR007219">
    <property type="entry name" value="XnlR_reg_dom"/>
</dbReference>
<keyword evidence="2" id="KW-0479">Metal-binding</keyword>
<dbReference type="SMART" id="SM00066">
    <property type="entry name" value="GAL4"/>
    <property type="match status" value="1"/>
</dbReference>
<accession>A0AAD7V6Y3</accession>
<dbReference type="GO" id="GO:0000981">
    <property type="term" value="F:DNA-binding transcription factor activity, RNA polymerase II-specific"/>
    <property type="evidence" value="ECO:0007669"/>
    <property type="project" value="InterPro"/>
</dbReference>
<reference evidence="7 8" key="1">
    <citation type="submission" date="2023-03" db="EMBL/GenBank/DDBJ databases">
        <title>Genome sequence of Lichtheimia ornata CBS 291.66.</title>
        <authorList>
            <person name="Mohabir J.T."/>
            <person name="Shea T.P."/>
            <person name="Kurbessoian T."/>
            <person name="Berby B."/>
            <person name="Fontaine J."/>
            <person name="Livny J."/>
            <person name="Gnirke A."/>
            <person name="Stajich J.E."/>
            <person name="Cuomo C.A."/>
        </authorList>
    </citation>
    <scope>NUCLEOTIDE SEQUENCE [LARGE SCALE GENOMIC DNA]</scope>
    <source>
        <strain evidence="7">CBS 291.66</strain>
    </source>
</reference>
<dbReference type="InterPro" id="IPR036864">
    <property type="entry name" value="Zn2-C6_fun-type_DNA-bd_sf"/>
</dbReference>
<evidence type="ECO:0000256" key="1">
    <source>
        <dbReference type="ARBA" id="ARBA00004123"/>
    </source>
</evidence>
<dbReference type="Gene3D" id="4.10.240.10">
    <property type="entry name" value="Zn(2)-C6 fungal-type DNA-binding domain"/>
    <property type="match status" value="1"/>
</dbReference>
<dbReference type="PANTHER" id="PTHR46910:SF3">
    <property type="entry name" value="HALOTOLERANCE PROTEIN 9-RELATED"/>
    <property type="match status" value="1"/>
</dbReference>
<organism evidence="7 8">
    <name type="scientific">Lichtheimia ornata</name>
    <dbReference type="NCBI Taxonomy" id="688661"/>
    <lineage>
        <taxon>Eukaryota</taxon>
        <taxon>Fungi</taxon>
        <taxon>Fungi incertae sedis</taxon>
        <taxon>Mucoromycota</taxon>
        <taxon>Mucoromycotina</taxon>
        <taxon>Mucoromycetes</taxon>
        <taxon>Mucorales</taxon>
        <taxon>Lichtheimiaceae</taxon>
        <taxon>Lichtheimia</taxon>
    </lineage>
</organism>
<evidence type="ECO:0000313" key="7">
    <source>
        <dbReference type="EMBL" id="KAJ8660089.1"/>
    </source>
</evidence>
<comment type="subcellular location">
    <subcellularLocation>
        <location evidence="1">Nucleus</location>
    </subcellularLocation>
</comment>
<dbReference type="GO" id="GO:0008270">
    <property type="term" value="F:zinc ion binding"/>
    <property type="evidence" value="ECO:0007669"/>
    <property type="project" value="InterPro"/>
</dbReference>
<evidence type="ECO:0000256" key="3">
    <source>
        <dbReference type="ARBA" id="ARBA00023125"/>
    </source>
</evidence>
<dbReference type="GO" id="GO:0003677">
    <property type="term" value="F:DNA binding"/>
    <property type="evidence" value="ECO:0007669"/>
    <property type="project" value="UniProtKB-KW"/>
</dbReference>
<evidence type="ECO:0000256" key="5">
    <source>
        <dbReference type="SAM" id="MobiDB-lite"/>
    </source>
</evidence>
<dbReference type="PANTHER" id="PTHR46910">
    <property type="entry name" value="TRANSCRIPTION FACTOR PDR1"/>
    <property type="match status" value="1"/>
</dbReference>
<dbReference type="GO" id="GO:0006351">
    <property type="term" value="P:DNA-templated transcription"/>
    <property type="evidence" value="ECO:0007669"/>
    <property type="project" value="InterPro"/>
</dbReference>
<dbReference type="InterPro" id="IPR050987">
    <property type="entry name" value="AtrR-like"/>
</dbReference>
<sequence>MEQQYSKTACILCVKRKVKCNGAMPTCGECINESLSCRYDSATLAERIRDPLHLRDIEGRLKKMETQLARAAGNKPTKKQQQMDKRPQQQQQGTVACINRAPAFRFENGGLCIETDISEAHHFLKALFKSVDANQVEERVREVFGPIRSLNKSDHVGERYEASEHLLDYLMADDPIGDSWVDMVISSRHKRCFIMYQMVGQETISCATANLRRLASKNCKQDLLFAMSLRAFVYQHENDSHQDSEYPIQTSRGYQYMECAKHLLEECYTTSSRTTIRALLYLFNFHMYQHPEEAFRYGDLAVRMAQDLDLHKGKDTNEDDRRLWWAAYWCNLYAAVHFERPLLILDDDIQTEFPKKLPDEPLDVGYCIDYCIMSIKLLQIQKLMIDGFRTSYDSSMIFQKGKELEDHMNQWESILPPHASVNDDCIEKDTLCIELGIILNAKFQYAKIQLYQCLLDSPGPLGLIASHNCNKALQAVTGILVRNGDMLNMCTWKVIIPGLHHILVKWQKITQSSNIEESLWKLREILKSRVFMYLKESQAIIELIEDISPHHEDRSENNSAITVPEGKSPSLERVAHAHDFNPTNTHLHQVGKQPVTIPSDDPYLMQFPIIPSSTAAFPLTNLEQVKWGLSDESRKLSPKVDNTTDNKSNRSEPGYEFTTAFDQSNAINSAQTRGDIDANLLQGKWPLNTDYRWVSDDGTLYPKLLDGVKPTTNPAAITETTTSHTTGSNCWAISGLTAESSLPATNDPEADISYRGITHQNAVGSTPAAVNNGQLVHTIMMNQGSSLTPNTSAAGNQYYKPPTIPPLGHPAATLSSSLGNNTVQSSYPRAQIENGLSSTLLEASARSAPSFDSLDISDWEMAWNMFPNQTQDRSQWTRRSHGQ</sequence>
<comment type="caution">
    <text evidence="7">The sequence shown here is derived from an EMBL/GenBank/DDBJ whole genome shotgun (WGS) entry which is preliminary data.</text>
</comment>
<dbReference type="InterPro" id="IPR001138">
    <property type="entry name" value="Zn2Cys6_DnaBD"/>
</dbReference>
<evidence type="ECO:0000259" key="6">
    <source>
        <dbReference type="PROSITE" id="PS50048"/>
    </source>
</evidence>
<dbReference type="PROSITE" id="PS50048">
    <property type="entry name" value="ZN2_CY6_FUNGAL_2"/>
    <property type="match status" value="1"/>
</dbReference>
<protein>
    <recommendedName>
        <fullName evidence="6">Zn(2)-C6 fungal-type domain-containing protein</fullName>
    </recommendedName>
</protein>
<evidence type="ECO:0000313" key="8">
    <source>
        <dbReference type="Proteomes" id="UP001234581"/>
    </source>
</evidence>
<evidence type="ECO:0000256" key="2">
    <source>
        <dbReference type="ARBA" id="ARBA00022723"/>
    </source>
</evidence>
<dbReference type="GeneID" id="83211731"/>
<evidence type="ECO:0000256" key="4">
    <source>
        <dbReference type="ARBA" id="ARBA00023242"/>
    </source>
</evidence>
<name>A0AAD7V6Y3_9FUNG</name>
<feature type="region of interest" description="Disordered" evidence="5">
    <location>
        <begin position="70"/>
        <end position="92"/>
    </location>
</feature>
<keyword evidence="3" id="KW-0238">DNA-binding</keyword>
<dbReference type="CDD" id="cd00067">
    <property type="entry name" value="GAL4"/>
    <property type="match status" value="1"/>
</dbReference>
<dbReference type="Pfam" id="PF04082">
    <property type="entry name" value="Fungal_trans"/>
    <property type="match status" value="1"/>
</dbReference>